<dbReference type="InterPro" id="IPR029055">
    <property type="entry name" value="Ntn_hydrolases_N"/>
</dbReference>
<keyword evidence="1" id="KW-0812">Transmembrane</keyword>
<dbReference type="Gene3D" id="3.60.20.10">
    <property type="entry name" value="Glutamine Phosphoribosylpyrophosphate, subunit 1, domain 1"/>
    <property type="match status" value="1"/>
</dbReference>
<reference evidence="2" key="1">
    <citation type="submission" date="2023-05" db="EMBL/GenBank/DDBJ databases">
        <authorList>
            <person name="Stuckert A."/>
        </authorList>
    </citation>
    <scope>NUCLEOTIDE SEQUENCE</scope>
</reference>
<evidence type="ECO:0000313" key="2">
    <source>
        <dbReference type="EMBL" id="CAI9577454.1"/>
    </source>
</evidence>
<dbReference type="SUPFAM" id="SSF56235">
    <property type="entry name" value="N-terminal nucleophile aminohydrolases (Ntn hydrolases)"/>
    <property type="match status" value="1"/>
</dbReference>
<dbReference type="EMBL" id="CATNWA010014918">
    <property type="protein sequence ID" value="CAI9577454.1"/>
    <property type="molecule type" value="Genomic_DNA"/>
</dbReference>
<proteinExistence type="predicted"/>
<evidence type="ECO:0000256" key="1">
    <source>
        <dbReference type="SAM" id="Phobius"/>
    </source>
</evidence>
<keyword evidence="1" id="KW-1133">Transmembrane helix</keyword>
<keyword evidence="3" id="KW-1185">Reference proteome</keyword>
<keyword evidence="1" id="KW-0472">Membrane</keyword>
<comment type="caution">
    <text evidence="2">The sequence shown here is derived from an EMBL/GenBank/DDBJ whole genome shotgun (WGS) entry which is preliminary data.</text>
</comment>
<gene>
    <name evidence="2" type="ORF">SPARVUS_LOCUS8719944</name>
</gene>
<name>A0ABN9DXS7_9NEOB</name>
<sequence>MRFPSKKKKKIYKLNDDMACSVAGIPSDINILTNELWFVTQQKKQYWGFHLYQNNPRGNLRGWNATCICNNSAAAVSMLKQDYRTKGNILQLTACWQQGWMVHLYSPPIRQCRSPMQLLFIYTFIYIFFECIYIKLCFMISGLIVKSLVIVIPVYVPLLRLSIIQVIIGVPFEG</sequence>
<organism evidence="2 3">
    <name type="scientific">Staurois parvus</name>
    <dbReference type="NCBI Taxonomy" id="386267"/>
    <lineage>
        <taxon>Eukaryota</taxon>
        <taxon>Metazoa</taxon>
        <taxon>Chordata</taxon>
        <taxon>Craniata</taxon>
        <taxon>Vertebrata</taxon>
        <taxon>Euteleostomi</taxon>
        <taxon>Amphibia</taxon>
        <taxon>Batrachia</taxon>
        <taxon>Anura</taxon>
        <taxon>Neobatrachia</taxon>
        <taxon>Ranoidea</taxon>
        <taxon>Ranidae</taxon>
        <taxon>Staurois</taxon>
    </lineage>
</organism>
<protein>
    <submittedName>
        <fullName evidence="2">Uncharacterized protein</fullName>
    </submittedName>
</protein>
<evidence type="ECO:0000313" key="3">
    <source>
        <dbReference type="Proteomes" id="UP001162483"/>
    </source>
</evidence>
<dbReference type="Proteomes" id="UP001162483">
    <property type="component" value="Unassembled WGS sequence"/>
</dbReference>
<feature type="transmembrane region" description="Helical" evidence="1">
    <location>
        <begin position="119"/>
        <end position="144"/>
    </location>
</feature>
<accession>A0ABN9DXS7</accession>
<feature type="transmembrane region" description="Helical" evidence="1">
    <location>
        <begin position="150"/>
        <end position="172"/>
    </location>
</feature>